<feature type="compositionally biased region" description="Polar residues" evidence="1">
    <location>
        <begin position="143"/>
        <end position="157"/>
    </location>
</feature>
<feature type="compositionally biased region" description="Low complexity" evidence="1">
    <location>
        <begin position="175"/>
        <end position="184"/>
    </location>
</feature>
<dbReference type="OrthoDB" id="2501408at2759"/>
<feature type="region of interest" description="Disordered" evidence="1">
    <location>
        <begin position="47"/>
        <end position="70"/>
    </location>
</feature>
<comment type="caution">
    <text evidence="2">The sequence shown here is derived from an EMBL/GenBank/DDBJ whole genome shotgun (WGS) entry which is preliminary data.</text>
</comment>
<feature type="region of interest" description="Disordered" evidence="1">
    <location>
        <begin position="1"/>
        <end position="31"/>
    </location>
</feature>
<keyword evidence="3" id="KW-1185">Reference proteome</keyword>
<dbReference type="EMBL" id="AJIL01000052">
    <property type="protein sequence ID" value="KNE98849.1"/>
    <property type="molecule type" value="Genomic_DNA"/>
</dbReference>
<name>A0A0L0VIN7_9BASI</name>
<dbReference type="Proteomes" id="UP000054564">
    <property type="component" value="Unassembled WGS sequence"/>
</dbReference>
<evidence type="ECO:0000256" key="1">
    <source>
        <dbReference type="SAM" id="MobiDB-lite"/>
    </source>
</evidence>
<sequence>MATSPESSPSRRRGSTGSAPTLSRRLSGGTAKKVRWIGKHLKNLTKDDDSDDELWGTSIERPSDLEDPNCPINSVPIGYVPLHQLTLTRPEVVQRHWHKTSSFSNDIKKIARKSTKANLQDIYTPLTNDVPASSSRPSTRRSNTQPDTPASRPQSRVDQLKNVGREDAPLINAASSSSFRFPSSLKKDSSRDYTPGSSSTWSGSRIGRPRRGPDISRSGDIYEPLK</sequence>
<reference evidence="3" key="1">
    <citation type="submission" date="2014-03" db="EMBL/GenBank/DDBJ databases">
        <title>The Genome Sequence of Puccinia striiformis f. sp. tritici PST-78.</title>
        <authorList>
            <consortium name="The Broad Institute Genome Sequencing Platform"/>
            <person name="Cuomo C."/>
            <person name="Hulbert S."/>
            <person name="Chen X."/>
            <person name="Walker B."/>
            <person name="Young S.K."/>
            <person name="Zeng Q."/>
            <person name="Gargeya S."/>
            <person name="Fitzgerald M."/>
            <person name="Haas B."/>
            <person name="Abouelleil A."/>
            <person name="Alvarado L."/>
            <person name="Arachchi H.M."/>
            <person name="Berlin A.M."/>
            <person name="Chapman S.B."/>
            <person name="Goldberg J."/>
            <person name="Griggs A."/>
            <person name="Gujja S."/>
            <person name="Hansen M."/>
            <person name="Howarth C."/>
            <person name="Imamovic A."/>
            <person name="Larimer J."/>
            <person name="McCowan C."/>
            <person name="Montmayeur A."/>
            <person name="Murphy C."/>
            <person name="Neiman D."/>
            <person name="Pearson M."/>
            <person name="Priest M."/>
            <person name="Roberts A."/>
            <person name="Saif S."/>
            <person name="Shea T."/>
            <person name="Sisk P."/>
            <person name="Sykes S."/>
            <person name="Wortman J."/>
            <person name="Nusbaum C."/>
            <person name="Birren B."/>
        </authorList>
    </citation>
    <scope>NUCLEOTIDE SEQUENCE [LARGE SCALE GENOMIC DNA]</scope>
    <source>
        <strain evidence="3">race PST-78</strain>
    </source>
</reference>
<protein>
    <submittedName>
        <fullName evidence="2">Uncharacterized protein</fullName>
    </submittedName>
</protein>
<accession>A0A0L0VIN7</accession>
<organism evidence="2 3">
    <name type="scientific">Puccinia striiformis f. sp. tritici PST-78</name>
    <dbReference type="NCBI Taxonomy" id="1165861"/>
    <lineage>
        <taxon>Eukaryota</taxon>
        <taxon>Fungi</taxon>
        <taxon>Dikarya</taxon>
        <taxon>Basidiomycota</taxon>
        <taxon>Pucciniomycotina</taxon>
        <taxon>Pucciniomycetes</taxon>
        <taxon>Pucciniales</taxon>
        <taxon>Pucciniaceae</taxon>
        <taxon>Puccinia</taxon>
    </lineage>
</organism>
<dbReference type="AlphaFoldDB" id="A0A0L0VIN7"/>
<evidence type="ECO:0000313" key="2">
    <source>
        <dbReference type="EMBL" id="KNE98849.1"/>
    </source>
</evidence>
<gene>
    <name evidence="2" type="ORF">PSTG_07871</name>
</gene>
<feature type="compositionally biased region" description="Low complexity" evidence="1">
    <location>
        <begin position="133"/>
        <end position="142"/>
    </location>
</feature>
<feature type="region of interest" description="Disordered" evidence="1">
    <location>
        <begin position="121"/>
        <end position="226"/>
    </location>
</feature>
<evidence type="ECO:0000313" key="3">
    <source>
        <dbReference type="Proteomes" id="UP000054564"/>
    </source>
</evidence>
<proteinExistence type="predicted"/>